<feature type="coiled-coil region" evidence="1">
    <location>
        <begin position="41"/>
        <end position="118"/>
    </location>
</feature>
<protein>
    <recommendedName>
        <fullName evidence="2">UBA domain-containing protein</fullName>
    </recommendedName>
</protein>
<reference evidence="5 6" key="1">
    <citation type="submission" date="2017-12" db="EMBL/GenBank/DDBJ databases">
        <authorList>
            <person name="Pombert J.-F."/>
            <person name="Haag K.L."/>
            <person name="Ebert D."/>
        </authorList>
    </citation>
    <scope>NUCLEOTIDE SEQUENCE [LARGE SCALE GENOMIC DNA]</scope>
    <source>
        <strain evidence="3">FI-OER-3-3</strain>
        <strain evidence="4">IL-G-3</strain>
    </source>
</reference>
<evidence type="ECO:0000256" key="1">
    <source>
        <dbReference type="SAM" id="Coils"/>
    </source>
</evidence>
<dbReference type="EMBL" id="PITJ01001456">
    <property type="protein sequence ID" value="TBT99126.1"/>
    <property type="molecule type" value="Genomic_DNA"/>
</dbReference>
<evidence type="ECO:0000259" key="2">
    <source>
        <dbReference type="PROSITE" id="PS50030"/>
    </source>
</evidence>
<dbReference type="SUPFAM" id="SSF46934">
    <property type="entry name" value="UBA-like"/>
    <property type="match status" value="1"/>
</dbReference>
<dbReference type="OrthoDB" id="2194424at2759"/>
<evidence type="ECO:0000313" key="5">
    <source>
        <dbReference type="Proteomes" id="UP000292282"/>
    </source>
</evidence>
<accession>A0A4Q9KW73</accession>
<name>A0A4Q9KW73_9MICR</name>
<evidence type="ECO:0000313" key="4">
    <source>
        <dbReference type="EMBL" id="TBU10379.1"/>
    </source>
</evidence>
<dbReference type="InterPro" id="IPR015940">
    <property type="entry name" value="UBA"/>
</dbReference>
<dbReference type="InterPro" id="IPR009060">
    <property type="entry name" value="UBA-like_sf"/>
</dbReference>
<dbReference type="PROSITE" id="PS50030">
    <property type="entry name" value="UBA"/>
    <property type="match status" value="1"/>
</dbReference>
<sequence>MRSTENITDEDILKQLKNQGFSEEISKMALKNCKSKDIESILEYIEDIQNMEEERRRRQNASVKNEAANQIARAQLEENARKTREQMLKDKLYVQNLKAKIEADRREMQSNVENTAETTTKCSEYEGGDSPCKINVRFETGYTRIFGFNTGDTLENLFARIGIEMSGTVFRVFRTGTSEEIFNDGRTLEETGLSPRGSVMVSKD</sequence>
<dbReference type="EMBL" id="PITK01001806">
    <property type="protein sequence ID" value="TBU10379.1"/>
    <property type="molecule type" value="Genomic_DNA"/>
</dbReference>
<keyword evidence="1" id="KW-0175">Coiled coil</keyword>
<comment type="caution">
    <text evidence="3">The sequence shown here is derived from an EMBL/GenBank/DDBJ whole genome shotgun (WGS) entry which is preliminary data.</text>
</comment>
<dbReference type="Proteomes" id="UP000292282">
    <property type="component" value="Unassembled WGS sequence"/>
</dbReference>
<dbReference type="InterPro" id="IPR029071">
    <property type="entry name" value="Ubiquitin-like_domsf"/>
</dbReference>
<organism evidence="3 6">
    <name type="scientific">Hamiltosporidium tvaerminnensis</name>
    <dbReference type="NCBI Taxonomy" id="1176355"/>
    <lineage>
        <taxon>Eukaryota</taxon>
        <taxon>Fungi</taxon>
        <taxon>Fungi incertae sedis</taxon>
        <taxon>Microsporidia</taxon>
        <taxon>Dubosqiidae</taxon>
        <taxon>Hamiltosporidium</taxon>
    </lineage>
</organism>
<evidence type="ECO:0000313" key="6">
    <source>
        <dbReference type="Proteomes" id="UP000292362"/>
    </source>
</evidence>
<dbReference type="VEuPathDB" id="MicrosporidiaDB:CWI38_1806p0010"/>
<keyword evidence="5" id="KW-1185">Reference proteome</keyword>
<proteinExistence type="predicted"/>
<dbReference type="SUPFAM" id="SSF54236">
    <property type="entry name" value="Ubiquitin-like"/>
    <property type="match status" value="1"/>
</dbReference>
<dbReference type="Proteomes" id="UP000292362">
    <property type="component" value="Unassembled WGS sequence"/>
</dbReference>
<evidence type="ECO:0000313" key="3">
    <source>
        <dbReference type="EMBL" id="TBT99126.1"/>
    </source>
</evidence>
<dbReference type="VEuPathDB" id="MicrosporidiaDB:CWI37_1456p0010"/>
<dbReference type="AlphaFoldDB" id="A0A4Q9KW73"/>
<feature type="domain" description="UBA" evidence="2">
    <location>
        <begin position="7"/>
        <end position="48"/>
    </location>
</feature>
<gene>
    <name evidence="3" type="ORF">CWI37_1456p0010</name>
    <name evidence="4" type="ORF">CWI38_1806p0010</name>
</gene>